<dbReference type="Pfam" id="PF06207">
    <property type="entry name" value="DUF1002"/>
    <property type="match status" value="1"/>
</dbReference>
<proteinExistence type="predicted"/>
<reference evidence="2 3" key="1">
    <citation type="journal article" date="2020" name="Microorganisms">
        <title>New Insight into Antimicrobial Compounds from Food and Marine-Sourced Carnobacterium Species through Phenotype and Genome Analyses.</title>
        <authorList>
            <person name="Begrem S."/>
            <person name="Ivaniuk F."/>
            <person name="Gigout-Chevalier F."/>
            <person name="Kolypczuk L."/>
            <person name="Bonnetot S."/>
            <person name="Leroi F."/>
            <person name="Grovel O."/>
            <person name="Delbarre-Ladrat C."/>
            <person name="Passerini D."/>
        </authorList>
    </citation>
    <scope>NUCLEOTIDE SEQUENCE [LARGE SCALE GENOMIC DNA]</scope>
    <source>
        <strain evidence="2 3">MIP2551</strain>
    </source>
</reference>
<name>A0ABR7TCX2_9LACT</name>
<accession>A0ABR7TCX2</accession>
<comment type="caution">
    <text evidence="2">The sequence shown here is derived from an EMBL/GenBank/DDBJ whole genome shotgun (WGS) entry which is preliminary data.</text>
</comment>
<sequence length="330" mass="35641">MEDLEMNQFKKISITTLTAMSLIGASLAVLPQSASATTNGIDTTVVDEKWGKPTVIYGGGLSESQITETEKLLGIENPENVAAGSVTGQDLINYLGDGSGNTSSMISSVLVQKQDSGEGVDVEIVTPENISQITQDQYANAAITAGVKDVKIVVASISKVTGESALSGIYKAFDVNGEELDQERMEVAQDELETTNEIAQENAGNEEFDTAKFDQAIIEIKQSLADLKEQQGELATKEDVERIINEALEKNNLQNAVTQDQIDQLMALFEKYQQTSAIDSAEVKEQLKNLSNTVQDKFGDALQQAEDSGLVDKVGNFFSQIWNAIVGLFN</sequence>
<dbReference type="EMBL" id="WNJQ01000007">
    <property type="protein sequence ID" value="MBC9825830.1"/>
    <property type="molecule type" value="Genomic_DNA"/>
</dbReference>
<evidence type="ECO:0000256" key="1">
    <source>
        <dbReference type="SAM" id="SignalP"/>
    </source>
</evidence>
<protein>
    <submittedName>
        <fullName evidence="2">DUF1002 domain-containing protein</fullName>
    </submittedName>
</protein>
<dbReference type="Proteomes" id="UP000638836">
    <property type="component" value="Unassembled WGS sequence"/>
</dbReference>
<feature type="chain" id="PRO_5045440619" evidence="1">
    <location>
        <begin position="37"/>
        <end position="330"/>
    </location>
</feature>
<dbReference type="InterPro" id="IPR009343">
    <property type="entry name" value="DUF1002"/>
</dbReference>
<organism evidence="2 3">
    <name type="scientific">Carnobacterium inhibens</name>
    <dbReference type="NCBI Taxonomy" id="147709"/>
    <lineage>
        <taxon>Bacteria</taxon>
        <taxon>Bacillati</taxon>
        <taxon>Bacillota</taxon>
        <taxon>Bacilli</taxon>
        <taxon>Lactobacillales</taxon>
        <taxon>Carnobacteriaceae</taxon>
        <taxon>Carnobacterium</taxon>
    </lineage>
</organism>
<gene>
    <name evidence="2" type="ORF">GLO26_08375</name>
</gene>
<evidence type="ECO:0000313" key="2">
    <source>
        <dbReference type="EMBL" id="MBC9825830.1"/>
    </source>
</evidence>
<feature type="signal peptide" evidence="1">
    <location>
        <begin position="1"/>
        <end position="36"/>
    </location>
</feature>
<keyword evidence="1" id="KW-0732">Signal</keyword>
<keyword evidence="3" id="KW-1185">Reference proteome</keyword>
<evidence type="ECO:0000313" key="3">
    <source>
        <dbReference type="Proteomes" id="UP000638836"/>
    </source>
</evidence>